<keyword evidence="8 11" id="KW-1133">Transmembrane helix</keyword>
<dbReference type="PANTHER" id="PTHR30400:SF0">
    <property type="entry name" value="BIOSYNTHETIC PEPTIDOGLYCAN TRANSGLYCOSYLASE"/>
    <property type="match status" value="1"/>
</dbReference>
<evidence type="ECO:0000256" key="3">
    <source>
        <dbReference type="ARBA" id="ARBA00022676"/>
    </source>
</evidence>
<dbReference type="InterPro" id="IPR001264">
    <property type="entry name" value="Glyco_trans_51"/>
</dbReference>
<dbReference type="Gene3D" id="1.10.3810.10">
    <property type="entry name" value="Biosynthetic peptidoglycan transglycosylase-like"/>
    <property type="match status" value="1"/>
</dbReference>
<evidence type="ECO:0000256" key="10">
    <source>
        <dbReference type="ARBA" id="ARBA00023316"/>
    </source>
</evidence>
<keyword evidence="10 11" id="KW-0961">Cell wall biogenesis/degradation</keyword>
<dbReference type="HAMAP" id="MF_00766">
    <property type="entry name" value="PGT_MtgA"/>
    <property type="match status" value="1"/>
</dbReference>
<comment type="catalytic activity">
    <reaction evidence="11">
        <text>[GlcNAc-(1-&gt;4)-Mur2Ac(oyl-L-Ala-gamma-D-Glu-L-Lys-D-Ala-D-Ala)](n)-di-trans,octa-cis-undecaprenyl diphosphate + beta-D-GlcNAc-(1-&gt;4)-Mur2Ac(oyl-L-Ala-gamma-D-Glu-L-Lys-D-Ala-D-Ala)-di-trans,octa-cis-undecaprenyl diphosphate = [GlcNAc-(1-&gt;4)-Mur2Ac(oyl-L-Ala-gamma-D-Glu-L-Lys-D-Ala-D-Ala)](n+1)-di-trans,octa-cis-undecaprenyl diphosphate + di-trans,octa-cis-undecaprenyl diphosphate + H(+)</text>
        <dbReference type="Rhea" id="RHEA:23708"/>
        <dbReference type="Rhea" id="RHEA-COMP:9602"/>
        <dbReference type="Rhea" id="RHEA-COMP:9603"/>
        <dbReference type="ChEBI" id="CHEBI:15378"/>
        <dbReference type="ChEBI" id="CHEBI:58405"/>
        <dbReference type="ChEBI" id="CHEBI:60033"/>
        <dbReference type="ChEBI" id="CHEBI:78435"/>
        <dbReference type="EC" id="2.4.99.28"/>
    </reaction>
</comment>
<keyword evidence="14" id="KW-1185">Reference proteome</keyword>
<keyword evidence="3 11" id="KW-0328">Glycosyltransferase</keyword>
<keyword evidence="4 11" id="KW-0808">Transferase</keyword>
<comment type="pathway">
    <text evidence="11">Cell wall biogenesis; peptidoglycan biosynthesis.</text>
</comment>
<evidence type="ECO:0000256" key="4">
    <source>
        <dbReference type="ARBA" id="ARBA00022679"/>
    </source>
</evidence>
<keyword evidence="1 11" id="KW-1003">Cell membrane</keyword>
<evidence type="ECO:0000256" key="1">
    <source>
        <dbReference type="ARBA" id="ARBA00022475"/>
    </source>
</evidence>
<dbReference type="SUPFAM" id="SSF53955">
    <property type="entry name" value="Lysozyme-like"/>
    <property type="match status" value="1"/>
</dbReference>
<dbReference type="Proteomes" id="UP001501588">
    <property type="component" value="Unassembled WGS sequence"/>
</dbReference>
<evidence type="ECO:0000259" key="12">
    <source>
        <dbReference type="Pfam" id="PF00912"/>
    </source>
</evidence>
<keyword evidence="2 11" id="KW-0997">Cell inner membrane</keyword>
<dbReference type="RefSeq" id="WP_343898202.1">
    <property type="nucleotide sequence ID" value="NZ_BAAAFZ010000116.1"/>
</dbReference>
<gene>
    <name evidence="11 13" type="primary">mtgA</name>
    <name evidence="13" type="ORF">GCM10009416_50110</name>
</gene>
<dbReference type="NCBIfam" id="TIGR02070">
    <property type="entry name" value="mono_pep_trsgly"/>
    <property type="match status" value="1"/>
</dbReference>
<organism evidence="13 14">
    <name type="scientific">Craurococcus roseus</name>
    <dbReference type="NCBI Taxonomy" id="77585"/>
    <lineage>
        <taxon>Bacteria</taxon>
        <taxon>Pseudomonadati</taxon>
        <taxon>Pseudomonadota</taxon>
        <taxon>Alphaproteobacteria</taxon>
        <taxon>Acetobacterales</taxon>
        <taxon>Acetobacteraceae</taxon>
        <taxon>Craurococcus</taxon>
    </lineage>
</organism>
<evidence type="ECO:0000256" key="9">
    <source>
        <dbReference type="ARBA" id="ARBA00023136"/>
    </source>
</evidence>
<keyword evidence="7 11" id="KW-0573">Peptidoglycan synthesis</keyword>
<evidence type="ECO:0000256" key="11">
    <source>
        <dbReference type="HAMAP-Rule" id="MF_00766"/>
    </source>
</evidence>
<evidence type="ECO:0000256" key="6">
    <source>
        <dbReference type="ARBA" id="ARBA00022960"/>
    </source>
</evidence>
<keyword evidence="9 11" id="KW-0472">Membrane</keyword>
<reference evidence="13 14" key="1">
    <citation type="journal article" date="2019" name="Int. J. Syst. Evol. Microbiol.">
        <title>The Global Catalogue of Microorganisms (GCM) 10K type strain sequencing project: providing services to taxonomists for standard genome sequencing and annotation.</title>
        <authorList>
            <consortium name="The Broad Institute Genomics Platform"/>
            <consortium name="The Broad Institute Genome Sequencing Center for Infectious Disease"/>
            <person name="Wu L."/>
            <person name="Ma J."/>
        </authorList>
    </citation>
    <scope>NUCLEOTIDE SEQUENCE [LARGE SCALE GENOMIC DNA]</scope>
    <source>
        <strain evidence="13 14">JCM 9933</strain>
    </source>
</reference>
<comment type="function">
    <text evidence="11">Peptidoglycan polymerase that catalyzes glycan chain elongation from lipid-linked precursors.</text>
</comment>
<sequence length="217" mass="23480">MVGLAAVLLVAGPPALILVFRVLPPPVTPLMLIRLAEGHAIRREWVAYGEVAPALAEAVIAAEDNRFCAQLLGFDFAALRGQVEAWRDGERPRGASTITMQTAKNLLLWPGRDPVRKALEAWLTPQLALLWPKRRVLEVYLNIVEFGPGVYGAEAAARASFGKPASALSAREAALLAAVLPNPLERSATAPSPHLRRRAAVIERRVAQIRPLLGCAR</sequence>
<evidence type="ECO:0000256" key="2">
    <source>
        <dbReference type="ARBA" id="ARBA00022519"/>
    </source>
</evidence>
<dbReference type="EMBL" id="BAAAFZ010000116">
    <property type="protein sequence ID" value="GAA0607063.1"/>
    <property type="molecule type" value="Genomic_DNA"/>
</dbReference>
<dbReference type="InterPro" id="IPR036950">
    <property type="entry name" value="PBP_transglycosylase"/>
</dbReference>
<comment type="caution">
    <text evidence="13">The sequence shown here is derived from an EMBL/GenBank/DDBJ whole genome shotgun (WGS) entry which is preliminary data.</text>
</comment>
<proteinExistence type="inferred from homology"/>
<evidence type="ECO:0000313" key="14">
    <source>
        <dbReference type="Proteomes" id="UP001501588"/>
    </source>
</evidence>
<accession>A0ABN1G9T1</accession>
<feature type="domain" description="Glycosyl transferase family 51" evidence="12">
    <location>
        <begin position="39"/>
        <end position="203"/>
    </location>
</feature>
<protein>
    <recommendedName>
        <fullName evidence="11">Biosynthetic peptidoglycan transglycosylase</fullName>
        <ecNumber evidence="11">2.4.99.28</ecNumber>
    </recommendedName>
    <alternativeName>
        <fullName evidence="11">Glycan polymerase</fullName>
    </alternativeName>
    <alternativeName>
        <fullName evidence="11">Peptidoglycan glycosyltransferase MtgA</fullName>
        <shortName evidence="11">PGT</shortName>
    </alternativeName>
</protein>
<evidence type="ECO:0000313" key="13">
    <source>
        <dbReference type="EMBL" id="GAA0607063.1"/>
    </source>
</evidence>
<comment type="subcellular location">
    <subcellularLocation>
        <location evidence="11">Cell inner membrane</location>
        <topology evidence="11">Single-pass membrane protein</topology>
    </subcellularLocation>
</comment>
<dbReference type="EC" id="2.4.99.28" evidence="11"/>
<keyword evidence="5 11" id="KW-0812">Transmembrane</keyword>
<dbReference type="PANTHER" id="PTHR30400">
    <property type="entry name" value="MONOFUNCTIONAL BIOSYNTHETIC PEPTIDOGLYCAN TRANSGLYCOSYLASE"/>
    <property type="match status" value="1"/>
</dbReference>
<evidence type="ECO:0000256" key="7">
    <source>
        <dbReference type="ARBA" id="ARBA00022984"/>
    </source>
</evidence>
<dbReference type="InterPro" id="IPR023346">
    <property type="entry name" value="Lysozyme-like_dom_sf"/>
</dbReference>
<comment type="similarity">
    <text evidence="11">Belongs to the glycosyltransferase 51 family.</text>
</comment>
<keyword evidence="6 11" id="KW-0133">Cell shape</keyword>
<name>A0ABN1G9T1_9PROT</name>
<evidence type="ECO:0000256" key="8">
    <source>
        <dbReference type="ARBA" id="ARBA00022989"/>
    </source>
</evidence>
<evidence type="ECO:0000256" key="5">
    <source>
        <dbReference type="ARBA" id="ARBA00022692"/>
    </source>
</evidence>
<dbReference type="InterPro" id="IPR011812">
    <property type="entry name" value="Pep_trsgly"/>
</dbReference>
<dbReference type="Pfam" id="PF00912">
    <property type="entry name" value="Transgly"/>
    <property type="match status" value="1"/>
</dbReference>